<dbReference type="RefSeq" id="XP_062629680.1">
    <property type="nucleotide sequence ID" value="XM_062773696.1"/>
</dbReference>
<feature type="compositionally biased region" description="Polar residues" evidence="1">
    <location>
        <begin position="312"/>
        <end position="321"/>
    </location>
</feature>
<reference evidence="2" key="1">
    <citation type="submission" date="2023-10" db="EMBL/GenBank/DDBJ databases">
        <authorList>
            <person name="Noh H."/>
        </authorList>
    </citation>
    <scope>NUCLEOTIDE SEQUENCE</scope>
    <source>
        <strain evidence="2">DUCC4014</strain>
    </source>
</reference>
<dbReference type="GeneID" id="87810348"/>
<name>A0AAF1BNX4_9TREE</name>
<gene>
    <name evidence="2" type="ORF">LOC62_05G007174</name>
</gene>
<evidence type="ECO:0000313" key="3">
    <source>
        <dbReference type="Proteomes" id="UP000827549"/>
    </source>
</evidence>
<evidence type="ECO:0000313" key="2">
    <source>
        <dbReference type="EMBL" id="WOO83654.1"/>
    </source>
</evidence>
<dbReference type="AlphaFoldDB" id="A0AAF1BNX4"/>
<organism evidence="2 3">
    <name type="scientific">Vanrija pseudolonga</name>
    <dbReference type="NCBI Taxonomy" id="143232"/>
    <lineage>
        <taxon>Eukaryota</taxon>
        <taxon>Fungi</taxon>
        <taxon>Dikarya</taxon>
        <taxon>Basidiomycota</taxon>
        <taxon>Agaricomycotina</taxon>
        <taxon>Tremellomycetes</taxon>
        <taxon>Trichosporonales</taxon>
        <taxon>Trichosporonaceae</taxon>
        <taxon>Vanrija</taxon>
    </lineage>
</organism>
<evidence type="ECO:0000256" key="1">
    <source>
        <dbReference type="SAM" id="MobiDB-lite"/>
    </source>
</evidence>
<dbReference type="Proteomes" id="UP000827549">
    <property type="component" value="Chromosome 5"/>
</dbReference>
<protein>
    <submittedName>
        <fullName evidence="2">Uncharacterized protein</fullName>
    </submittedName>
</protein>
<feature type="region of interest" description="Disordered" evidence="1">
    <location>
        <begin position="292"/>
        <end position="329"/>
    </location>
</feature>
<keyword evidence="3" id="KW-1185">Reference proteome</keyword>
<proteinExistence type="predicted"/>
<sequence length="329" mass="35744">MSTGVLPLIRSVKLVPTEPVTPLTMLFISFAVTGDWFPAELLLRIHPVIICGDLHEAGLVGHLSRRIVGSISATLLSLIGESGCIPTDPLIRAAALLLHNIAADLGPGKGVTRSFNDAVQARIEELFRAVPRVDEFSVPLYAVRCGLVYGAVAVQEYKAYQKNVKWWKRGRKVVSVMPKAVALVPDVAGVNTSTIVGPAVNAAAAAAATSGIDRKKKRLSEGVFHVEHKFTSQVLEEADQGLIASYVGSAPTDRHRNPIPAYPSETTNMFKLLAWRVFYLTIEQQGFETAVENSAPRLSDHKCTPRRPPSPKVSTDTQNPKVQYYVDTA</sequence>
<accession>A0AAF1BNX4</accession>
<dbReference type="EMBL" id="CP086718">
    <property type="protein sequence ID" value="WOO83654.1"/>
    <property type="molecule type" value="Genomic_DNA"/>
</dbReference>